<dbReference type="InterPro" id="IPR003140">
    <property type="entry name" value="PLipase/COase/thioEstase"/>
</dbReference>
<evidence type="ECO:0000313" key="3">
    <source>
        <dbReference type="EMBL" id="VIP02596.1"/>
    </source>
</evidence>
<evidence type="ECO:0000256" key="1">
    <source>
        <dbReference type="ARBA" id="ARBA00022729"/>
    </source>
</evidence>
<keyword evidence="1" id="KW-0732">Signal</keyword>
<dbReference type="InterPro" id="IPR029058">
    <property type="entry name" value="AB_hydrolase_fold"/>
</dbReference>
<dbReference type="EMBL" id="LR593887">
    <property type="protein sequence ID" value="VTS01876.1"/>
    <property type="molecule type" value="Genomic_DNA"/>
</dbReference>
<dbReference type="GO" id="GO:0016787">
    <property type="term" value="F:hydrolase activity"/>
    <property type="evidence" value="ECO:0007669"/>
    <property type="project" value="UniProtKB-KW"/>
</dbReference>
<dbReference type="PANTHER" id="PTHR43037:SF1">
    <property type="entry name" value="BLL1128 PROTEIN"/>
    <property type="match status" value="1"/>
</dbReference>
<dbReference type="Pfam" id="PF02230">
    <property type="entry name" value="Abhydrolase_2"/>
    <property type="match status" value="1"/>
</dbReference>
<reference evidence="3" key="1">
    <citation type="submission" date="2019-04" db="EMBL/GenBank/DDBJ databases">
        <authorList>
            <consortium name="Science for Life Laboratories"/>
        </authorList>
    </citation>
    <scope>NUCLEOTIDE SEQUENCE</scope>
    <source>
        <strain evidence="3">MBLW1</strain>
    </source>
</reference>
<protein>
    <recommendedName>
        <fullName evidence="2">Phospholipase/carboxylesterase/thioesterase domain-containing protein</fullName>
    </recommendedName>
</protein>
<name>A0A6C2YMD5_9BACT</name>
<keyword evidence="3" id="KW-0378">Hydrolase</keyword>
<dbReference type="SUPFAM" id="SSF53474">
    <property type="entry name" value="alpha/beta-Hydrolases"/>
    <property type="match status" value="1"/>
</dbReference>
<accession>A0A6C2YMD5</accession>
<sequence length="250" mass="27578">MHVRWLTFLTGLVALVCIPSLSFAEKPMTGFLNREFKNSDGTISKYVIFVPHDYSPEKPVPTILFLHGSGETGTDGLKQTTVGLPNAIRKQEKTFPFLTIMPQASPVSPVRDRWFAGQPNGDRAMAILKEVEQEFKVDSKRIYLTGLSMGGFGTWNLAAAYPKRFAAIVPVCGGGDPKSAEKIKEIPCWCFHGDEDKAVNVKLSREMIQALKAAGANPKYTEYPGVGHNSWDAAYGTAELYPWLLSHQSP</sequence>
<dbReference type="InterPro" id="IPR050955">
    <property type="entry name" value="Plant_Biomass_Hydrol_Est"/>
</dbReference>
<dbReference type="InParanoid" id="A0A6C2YMD5"/>
<keyword evidence="4" id="KW-1185">Reference proteome</keyword>
<gene>
    <name evidence="3" type="ORF">GMBLW1_13640</name>
</gene>
<evidence type="ECO:0000259" key="2">
    <source>
        <dbReference type="Pfam" id="PF02230"/>
    </source>
</evidence>
<proteinExistence type="predicted"/>
<dbReference type="Gene3D" id="3.40.50.1820">
    <property type="entry name" value="alpha/beta hydrolase"/>
    <property type="match status" value="1"/>
</dbReference>
<dbReference type="EMBL" id="LR586016">
    <property type="protein sequence ID" value="VIP02596.1"/>
    <property type="molecule type" value="Genomic_DNA"/>
</dbReference>
<dbReference type="AlphaFoldDB" id="A0A6C2YMD5"/>
<dbReference type="PANTHER" id="PTHR43037">
    <property type="entry name" value="UNNAMED PRODUCT-RELATED"/>
    <property type="match status" value="1"/>
</dbReference>
<feature type="domain" description="Phospholipase/carboxylesterase/thioesterase" evidence="2">
    <location>
        <begin position="58"/>
        <end position="232"/>
    </location>
</feature>
<organism evidence="3">
    <name type="scientific">Tuwongella immobilis</name>
    <dbReference type="NCBI Taxonomy" id="692036"/>
    <lineage>
        <taxon>Bacteria</taxon>
        <taxon>Pseudomonadati</taxon>
        <taxon>Planctomycetota</taxon>
        <taxon>Planctomycetia</taxon>
        <taxon>Gemmatales</taxon>
        <taxon>Gemmataceae</taxon>
        <taxon>Tuwongella</taxon>
    </lineage>
</organism>
<dbReference type="Proteomes" id="UP000464378">
    <property type="component" value="Chromosome"/>
</dbReference>
<dbReference type="KEGG" id="tim:GMBLW1_13640"/>
<evidence type="ECO:0000313" key="4">
    <source>
        <dbReference type="Proteomes" id="UP000464378"/>
    </source>
</evidence>